<dbReference type="EMBL" id="PIEU01000060">
    <property type="protein sequence ID" value="PZL73778.1"/>
    <property type="molecule type" value="Genomic_DNA"/>
</dbReference>
<feature type="compositionally biased region" description="Basic and acidic residues" evidence="1">
    <location>
        <begin position="91"/>
        <end position="104"/>
    </location>
</feature>
<evidence type="ECO:0000313" key="3">
    <source>
        <dbReference type="Proteomes" id="UP000249828"/>
    </source>
</evidence>
<dbReference type="AlphaFoldDB" id="A0A2W3Z0Y0"/>
<evidence type="ECO:0000256" key="1">
    <source>
        <dbReference type="SAM" id="MobiDB-lite"/>
    </source>
</evidence>
<organism evidence="2 3">
    <name type="scientific">Enterococcus plantarum</name>
    <dbReference type="NCBI Taxonomy" id="1077675"/>
    <lineage>
        <taxon>Bacteria</taxon>
        <taxon>Bacillati</taxon>
        <taxon>Bacillota</taxon>
        <taxon>Bacilli</taxon>
        <taxon>Lactobacillales</taxon>
        <taxon>Enterococcaceae</taxon>
        <taxon>Enterococcus</taxon>
    </lineage>
</organism>
<dbReference type="Proteomes" id="UP000249828">
    <property type="component" value="Unassembled WGS sequence"/>
</dbReference>
<name>A0A2W3Z0Y0_9ENTE</name>
<reference evidence="2 3" key="1">
    <citation type="submission" date="2017-11" db="EMBL/GenBank/DDBJ databases">
        <title>Draft genome sequence of Enterococcus plantarum TRW2 strain isolated from lettuce.</title>
        <authorList>
            <person name="Kim E.B."/>
            <person name="Marco M.L."/>
            <person name="Williams T.R."/>
            <person name="You I.H."/>
        </authorList>
    </citation>
    <scope>NUCLEOTIDE SEQUENCE [LARGE SCALE GENOMIC DNA]</scope>
    <source>
        <strain evidence="2 3">TRW2</strain>
    </source>
</reference>
<comment type="caution">
    <text evidence="2">The sequence shown here is derived from an EMBL/GenBank/DDBJ whole genome shotgun (WGS) entry which is preliminary data.</text>
</comment>
<accession>A0A2W3Z0Y0</accession>
<feature type="compositionally biased region" description="Polar residues" evidence="1">
    <location>
        <begin position="108"/>
        <end position="122"/>
    </location>
</feature>
<dbReference type="RefSeq" id="WP_111247800.1">
    <property type="nucleotide sequence ID" value="NZ_PIEU01000060.1"/>
</dbReference>
<sequence length="334" mass="38561">MAKLIDKAIPTDEEAIKYINKELDTSGVDITAIVARKLFEKGYIKDKRNFICSTEGCKAKITCRSLPAISKNSPAFVNQSYSENEHIKECQYNPDSRDKLEPTKKKNSTQFSYSKTGDTVSDLSVKKGFLGEDSPNKIAGKVESTPEEKADTHAVSRTDKNDNKNRSSKKVNQHLKTLQDHVEVYKVDPEFLIITKKGKRQIPIKFLFRSIKRNIFFDEFTASHYTYIYYGNAKLSQPENRNVIRVMFKKPIEVEGNSKKFWPALIILKEFFEIEYPDVLEAFEQGNDISFEAFITLPFFLNGEYLNFSSFNKDMLIEPFSDELYNNFYIRTKA</sequence>
<gene>
    <name evidence="2" type="ORF">CI088_07950</name>
</gene>
<feature type="region of interest" description="Disordered" evidence="1">
    <location>
        <begin position="91"/>
        <end position="172"/>
    </location>
</feature>
<feature type="compositionally biased region" description="Basic and acidic residues" evidence="1">
    <location>
        <begin position="144"/>
        <end position="165"/>
    </location>
</feature>
<keyword evidence="3" id="KW-1185">Reference proteome</keyword>
<evidence type="ECO:0000313" key="2">
    <source>
        <dbReference type="EMBL" id="PZL73778.1"/>
    </source>
</evidence>
<protein>
    <submittedName>
        <fullName evidence="2">Uncharacterized protein</fullName>
    </submittedName>
</protein>
<proteinExistence type="predicted"/>